<reference evidence="2" key="1">
    <citation type="submission" date="2023-11" db="UniProtKB">
        <authorList>
            <consortium name="WormBaseParasite"/>
        </authorList>
    </citation>
    <scope>IDENTIFICATION</scope>
</reference>
<evidence type="ECO:0000313" key="2">
    <source>
        <dbReference type="WBParaSite" id="SMRG1_67560.1"/>
    </source>
</evidence>
<protein>
    <submittedName>
        <fullName evidence="2">Uncharacterized protein</fullName>
    </submittedName>
</protein>
<dbReference type="AlphaFoldDB" id="A0AA85A6V2"/>
<organism evidence="1 2">
    <name type="scientific">Schistosoma margrebowiei</name>
    <dbReference type="NCBI Taxonomy" id="48269"/>
    <lineage>
        <taxon>Eukaryota</taxon>
        <taxon>Metazoa</taxon>
        <taxon>Spiralia</taxon>
        <taxon>Lophotrochozoa</taxon>
        <taxon>Platyhelminthes</taxon>
        <taxon>Trematoda</taxon>
        <taxon>Digenea</taxon>
        <taxon>Strigeidida</taxon>
        <taxon>Schistosomatoidea</taxon>
        <taxon>Schistosomatidae</taxon>
        <taxon>Schistosoma</taxon>
    </lineage>
</organism>
<accession>A0AA85A6V2</accession>
<proteinExistence type="predicted"/>
<name>A0AA85A6V2_9TREM</name>
<dbReference type="Proteomes" id="UP000050790">
    <property type="component" value="Unassembled WGS sequence"/>
</dbReference>
<evidence type="ECO:0000313" key="1">
    <source>
        <dbReference type="Proteomes" id="UP000050790"/>
    </source>
</evidence>
<sequence>MSTVLIIFNYCFYLDSFYTGYEGTYNTSQLNEIVRLINSTCKIIITILILMKFITL</sequence>
<dbReference type="WBParaSite" id="SMRG1_67560.1">
    <property type="protein sequence ID" value="SMRG1_67560.1"/>
    <property type="gene ID" value="SMRG1_67560"/>
</dbReference>